<dbReference type="PANTHER" id="PTHR33408:SF2">
    <property type="entry name" value="TRANSPOSASE DDE DOMAIN-CONTAINING PROTEIN"/>
    <property type="match status" value="1"/>
</dbReference>
<proteinExistence type="predicted"/>
<protein>
    <submittedName>
        <fullName evidence="3">ISSag8, transposase</fullName>
    </submittedName>
</protein>
<feature type="region of interest" description="Disordered" evidence="1">
    <location>
        <begin position="1"/>
        <end position="36"/>
    </location>
</feature>
<dbReference type="Proteomes" id="UP000215144">
    <property type="component" value="Chromosome 1"/>
</dbReference>
<dbReference type="AlphaFoldDB" id="A0A239X847"/>
<accession>A0A239X847</accession>
<dbReference type="PANTHER" id="PTHR33408">
    <property type="entry name" value="TRANSPOSASE"/>
    <property type="match status" value="1"/>
</dbReference>
<dbReference type="KEGG" id="saco:SAME_01489"/>
<feature type="compositionally biased region" description="Basic and acidic residues" evidence="1">
    <location>
        <begin position="1"/>
        <end position="12"/>
    </location>
</feature>
<feature type="domain" description="Transposase DDE" evidence="2">
    <location>
        <begin position="149"/>
        <end position="267"/>
    </location>
</feature>
<evidence type="ECO:0000313" key="3">
    <source>
        <dbReference type="EMBL" id="SNV42218.1"/>
    </source>
</evidence>
<organism evidence="3 4">
    <name type="scientific">Streptococcus acidominimus</name>
    <dbReference type="NCBI Taxonomy" id="1326"/>
    <lineage>
        <taxon>Bacteria</taxon>
        <taxon>Bacillati</taxon>
        <taxon>Bacillota</taxon>
        <taxon>Bacilli</taxon>
        <taxon>Lactobacillales</taxon>
        <taxon>Streptococcaceae</taxon>
        <taxon>Streptococcus</taxon>
    </lineage>
</organism>
<evidence type="ECO:0000256" key="1">
    <source>
        <dbReference type="SAM" id="MobiDB-lite"/>
    </source>
</evidence>
<dbReference type="Pfam" id="PF13751">
    <property type="entry name" value="DDE_Tnp_1_6"/>
    <property type="match status" value="1"/>
</dbReference>
<dbReference type="EMBL" id="LT906454">
    <property type="protein sequence ID" value="SNV42218.1"/>
    <property type="molecule type" value="Genomic_DNA"/>
</dbReference>
<gene>
    <name evidence="3" type="ORF">SAMEA4504048_01489</name>
</gene>
<sequence length="366" mass="42205">MSAQLEREIAKDRGKHGKKSLGIAKEKEPISKKISTTDPDSGWFHKGEHKQVFAYNAQVACDKYGWALGYSIHAGNVHDSQAFPELFDQIKALQPSYLIADSGYKTPSIAHYLLSLGITPVFPYTRPRGKKGMLSPREFVYDEYYDVYLCPENHPLCYSITTRDGYREYKSNPAVCQSCPLLSVCTQSKTHQKVITRHLWKDDLEACEDIRHQRGMKERYQKRKETIERLFGTAKEYHNLRYTRLRGKSNMEATLGLTLACLNMKKYSKIMAGIVFLICVKVAKVSPIIIMKVNEKTNWRFRPVCLQSGKSLRASFFYHLSSLSSFFYHLSSLSRYLMKNILSSIVKIRKLFSFGLKFRVKKSTRN</sequence>
<name>A0A239X847_STRAI</name>
<reference evidence="3 4" key="1">
    <citation type="submission" date="2017-06" db="EMBL/GenBank/DDBJ databases">
        <authorList>
            <consortium name="Pathogen Informatics"/>
        </authorList>
    </citation>
    <scope>NUCLEOTIDE SEQUENCE [LARGE SCALE GENOMIC DNA]</scope>
    <source>
        <strain evidence="3 4">NCTC11291</strain>
    </source>
</reference>
<evidence type="ECO:0000259" key="2">
    <source>
        <dbReference type="Pfam" id="PF13751"/>
    </source>
</evidence>
<dbReference type="InterPro" id="IPR025668">
    <property type="entry name" value="Tnp_DDE_dom"/>
</dbReference>
<evidence type="ECO:0000313" key="4">
    <source>
        <dbReference type="Proteomes" id="UP000215144"/>
    </source>
</evidence>